<dbReference type="PANTHER" id="PTHR33408:SF2">
    <property type="entry name" value="TRANSPOSASE DDE DOMAIN-CONTAINING PROTEIN"/>
    <property type="match status" value="1"/>
</dbReference>
<proteinExistence type="predicted"/>
<feature type="non-terminal residue" evidence="2">
    <location>
        <position position="64"/>
    </location>
</feature>
<dbReference type="Pfam" id="PF05598">
    <property type="entry name" value="DUF772"/>
    <property type="match status" value="1"/>
</dbReference>
<name>A0A971M5Q4_9BACT</name>
<dbReference type="AlphaFoldDB" id="A0A971M5Q4"/>
<accession>A0A971M5Q4</accession>
<organism evidence="2 3">
    <name type="scientific">Syntrophorhabdus aromaticivorans</name>
    <dbReference type="NCBI Taxonomy" id="328301"/>
    <lineage>
        <taxon>Bacteria</taxon>
        <taxon>Pseudomonadati</taxon>
        <taxon>Thermodesulfobacteriota</taxon>
        <taxon>Syntrophorhabdia</taxon>
        <taxon>Syntrophorhabdales</taxon>
        <taxon>Syntrophorhabdaceae</taxon>
        <taxon>Syntrophorhabdus</taxon>
    </lineage>
</organism>
<dbReference type="InterPro" id="IPR008490">
    <property type="entry name" value="Transposase_InsH_N"/>
</dbReference>
<protein>
    <submittedName>
        <fullName evidence="2">Transposase</fullName>
    </submittedName>
</protein>
<sequence>MTFKPYDQNQPFLLPPSLREWLPENHLAHFISDVVDELSLDAIMKAYSGDNRGQPPYHPAMMVK</sequence>
<dbReference type="Proteomes" id="UP000777265">
    <property type="component" value="Unassembled WGS sequence"/>
</dbReference>
<evidence type="ECO:0000313" key="3">
    <source>
        <dbReference type="Proteomes" id="UP000777265"/>
    </source>
</evidence>
<gene>
    <name evidence="2" type="ORF">GXY80_09930</name>
</gene>
<comment type="caution">
    <text evidence="2">The sequence shown here is derived from an EMBL/GenBank/DDBJ whole genome shotgun (WGS) entry which is preliminary data.</text>
</comment>
<dbReference type="EMBL" id="JAAYEE010000171">
    <property type="protein sequence ID" value="NLW35784.1"/>
    <property type="molecule type" value="Genomic_DNA"/>
</dbReference>
<dbReference type="PANTHER" id="PTHR33408">
    <property type="entry name" value="TRANSPOSASE"/>
    <property type="match status" value="1"/>
</dbReference>
<evidence type="ECO:0000313" key="2">
    <source>
        <dbReference type="EMBL" id="NLW35784.1"/>
    </source>
</evidence>
<reference evidence="2" key="1">
    <citation type="journal article" date="2020" name="Biotechnol. Biofuels">
        <title>New insights from the biogas microbiome by comprehensive genome-resolved metagenomics of nearly 1600 species originating from multiple anaerobic digesters.</title>
        <authorList>
            <person name="Campanaro S."/>
            <person name="Treu L."/>
            <person name="Rodriguez-R L.M."/>
            <person name="Kovalovszki A."/>
            <person name="Ziels R.M."/>
            <person name="Maus I."/>
            <person name="Zhu X."/>
            <person name="Kougias P.G."/>
            <person name="Basile A."/>
            <person name="Luo G."/>
            <person name="Schluter A."/>
            <person name="Konstantinidis K.T."/>
            <person name="Angelidaki I."/>
        </authorList>
    </citation>
    <scope>NUCLEOTIDE SEQUENCE</scope>
    <source>
        <strain evidence="2">AS06rmzACSIP_7</strain>
    </source>
</reference>
<evidence type="ECO:0000259" key="1">
    <source>
        <dbReference type="Pfam" id="PF05598"/>
    </source>
</evidence>
<feature type="domain" description="Transposase InsH N-terminal" evidence="1">
    <location>
        <begin position="17"/>
        <end position="64"/>
    </location>
</feature>
<reference evidence="2" key="2">
    <citation type="submission" date="2020-01" db="EMBL/GenBank/DDBJ databases">
        <authorList>
            <person name="Campanaro S."/>
        </authorList>
    </citation>
    <scope>NUCLEOTIDE SEQUENCE</scope>
    <source>
        <strain evidence="2">AS06rmzACSIP_7</strain>
    </source>
</reference>